<sequence length="51" mass="5826">MKNTFICPRLPLGIKKVLRKMKGFLCMSMWMGKSLCLGPCHVENVTRLDSI</sequence>
<evidence type="ECO:0000313" key="1">
    <source>
        <dbReference type="EMBL" id="ABK23685.1"/>
    </source>
</evidence>
<accession>A9NSS4</accession>
<proteinExistence type="evidence at transcript level"/>
<organism evidence="1">
    <name type="scientific">Picea sitchensis</name>
    <name type="common">Sitka spruce</name>
    <name type="synonym">Pinus sitchensis</name>
    <dbReference type="NCBI Taxonomy" id="3332"/>
    <lineage>
        <taxon>Eukaryota</taxon>
        <taxon>Viridiplantae</taxon>
        <taxon>Streptophyta</taxon>
        <taxon>Embryophyta</taxon>
        <taxon>Tracheophyta</taxon>
        <taxon>Spermatophyta</taxon>
        <taxon>Pinopsida</taxon>
        <taxon>Pinidae</taxon>
        <taxon>Conifers I</taxon>
        <taxon>Pinales</taxon>
        <taxon>Pinaceae</taxon>
        <taxon>Picea</taxon>
    </lineage>
</organism>
<protein>
    <submittedName>
        <fullName evidence="1">Uncharacterized protein</fullName>
    </submittedName>
</protein>
<dbReference type="AlphaFoldDB" id="A9NSS4"/>
<name>A9NSS4_PICSI</name>
<reference evidence="1" key="1">
    <citation type="journal article" date="2008" name="BMC Genomics">
        <title>A conifer genomics resource of 200,000 spruce (Picea spp.) ESTs and 6,464 high-quality, sequence-finished full-length cDNAs for Sitka spruce (Picea sitchensis).</title>
        <authorList>
            <person name="Ralph S.G."/>
            <person name="Chun H.J."/>
            <person name="Kolosova N."/>
            <person name="Cooper D."/>
            <person name="Oddy C."/>
            <person name="Ritland C.E."/>
            <person name="Kirkpatrick R."/>
            <person name="Moore R."/>
            <person name="Barber S."/>
            <person name="Holt R.A."/>
            <person name="Jones S.J."/>
            <person name="Marra M.A."/>
            <person name="Douglas C.J."/>
            <person name="Ritland K."/>
            <person name="Bohlmann J."/>
        </authorList>
    </citation>
    <scope>NUCLEOTIDE SEQUENCE</scope>
    <source>
        <tissue evidence="1">Green portion of the leader tissue</tissue>
    </source>
</reference>
<dbReference type="EMBL" id="EF084366">
    <property type="protein sequence ID" value="ABK23685.1"/>
    <property type="molecule type" value="mRNA"/>
</dbReference>